<keyword evidence="4" id="KW-1185">Reference proteome</keyword>
<dbReference type="Proteomes" id="UP000004679">
    <property type="component" value="Unassembled WGS sequence"/>
</dbReference>
<name>C0N8E7_9GAMM</name>
<evidence type="ECO:0000313" key="4">
    <source>
        <dbReference type="Proteomes" id="UP000004679"/>
    </source>
</evidence>
<dbReference type="HOGENOM" id="CLU_3292365_0_0_6"/>
<dbReference type="Gene3D" id="1.10.10.10">
    <property type="entry name" value="Winged helix-like DNA-binding domain superfamily/Winged helix DNA-binding domain"/>
    <property type="match status" value="1"/>
</dbReference>
<gene>
    <name evidence="3" type="ORF">MDMS009_2509</name>
</gene>
<dbReference type="GO" id="GO:0003677">
    <property type="term" value="F:DNA binding"/>
    <property type="evidence" value="ECO:0007669"/>
    <property type="project" value="InterPro"/>
</dbReference>
<dbReference type="RefSeq" id="WP_008291918.1">
    <property type="nucleotide sequence ID" value="NZ_GG657903.1"/>
</dbReference>
<protein>
    <recommendedName>
        <fullName evidence="2">HTH Mu-type domain-containing protein</fullName>
    </recommendedName>
</protein>
<evidence type="ECO:0000256" key="1">
    <source>
        <dbReference type="SAM" id="MobiDB-lite"/>
    </source>
</evidence>
<feature type="domain" description="HTH Mu-type" evidence="2">
    <location>
        <begin position="5"/>
        <end position="40"/>
    </location>
</feature>
<feature type="compositionally biased region" description="Polar residues" evidence="1">
    <location>
        <begin position="27"/>
        <end position="40"/>
    </location>
</feature>
<reference evidence="3 4" key="1">
    <citation type="journal article" date="2011" name="J. Bacteriol.">
        <title>Draft genome sequence of the chemolithoheterotrophic, halophilic methylotroph Methylophaga thiooxydans DMS010.</title>
        <authorList>
            <person name="Boden R."/>
            <person name="Ferriera S."/>
            <person name="Johnson J."/>
            <person name="Kelly D.P."/>
            <person name="Murrell J.C."/>
            <person name="Schafer H."/>
        </authorList>
    </citation>
    <scope>NUCLEOTIDE SEQUENCE [LARGE SCALE GENOMIC DNA]</scope>
    <source>
        <strain evidence="3 4">DMS010</strain>
    </source>
</reference>
<dbReference type="SUPFAM" id="SSF46955">
    <property type="entry name" value="Putative DNA-binding domain"/>
    <property type="match status" value="1"/>
</dbReference>
<organism evidence="3 4">
    <name type="scientific">Methylophaga thiooxydans DMS010</name>
    <dbReference type="NCBI Taxonomy" id="637616"/>
    <lineage>
        <taxon>Bacteria</taxon>
        <taxon>Pseudomonadati</taxon>
        <taxon>Pseudomonadota</taxon>
        <taxon>Gammaproteobacteria</taxon>
        <taxon>Thiotrichales</taxon>
        <taxon>Piscirickettsiaceae</taxon>
        <taxon>Methylophaga</taxon>
    </lineage>
</organism>
<feature type="region of interest" description="Disordered" evidence="1">
    <location>
        <begin position="18"/>
        <end position="40"/>
    </location>
</feature>
<dbReference type="InterPro" id="IPR003314">
    <property type="entry name" value="Mu-type_HTH"/>
</dbReference>
<sequence>MTEQNREWFTATELANKPGLPKYKRGVNQQAQNKAGIQGK</sequence>
<dbReference type="InterPro" id="IPR009061">
    <property type="entry name" value="DNA-bd_dom_put_sf"/>
</dbReference>
<dbReference type="AlphaFoldDB" id="C0N8E7"/>
<dbReference type="InterPro" id="IPR036388">
    <property type="entry name" value="WH-like_DNA-bd_sf"/>
</dbReference>
<proteinExistence type="predicted"/>
<dbReference type="PROSITE" id="PS51702">
    <property type="entry name" value="HTH_MU"/>
    <property type="match status" value="1"/>
</dbReference>
<accession>C0N8E7</accession>
<evidence type="ECO:0000313" key="3">
    <source>
        <dbReference type="EMBL" id="EEF78992.1"/>
    </source>
</evidence>
<dbReference type="EMBL" id="GG657903">
    <property type="protein sequence ID" value="EEF78992.1"/>
    <property type="molecule type" value="Genomic_DNA"/>
</dbReference>
<evidence type="ECO:0000259" key="2">
    <source>
        <dbReference type="PROSITE" id="PS51702"/>
    </source>
</evidence>